<keyword evidence="12" id="KW-1185">Reference proteome</keyword>
<name>A0A268EJI1_9BACL</name>
<feature type="transmembrane region" description="Helical" evidence="7">
    <location>
        <begin position="690"/>
        <end position="712"/>
    </location>
</feature>
<feature type="transmembrane region" description="Helical" evidence="7">
    <location>
        <begin position="180"/>
        <end position="199"/>
    </location>
</feature>
<feature type="transmembrane region" description="Helical" evidence="7">
    <location>
        <begin position="665"/>
        <end position="684"/>
    </location>
</feature>
<comment type="caution">
    <text evidence="10">The sequence shown here is derived from an EMBL/GenBank/DDBJ whole genome shotgun (WGS) entry which is preliminary data.</text>
</comment>
<sequence>MKHNGRDSKLYIWGRMVFRFRRAIAAVWLILFLALLPLAFKLPALLQHNGFTSESSPSQIAITKLEEGLDLSSAILDIVIVSNNGDNLTTGTAQRRLMDELAPFASSSYVRSMYWNLATHDAGENHIVSAKVYLDMEASEALAQYETIRSAIPDIPGADVYVTGSTAVFADMNEAIKSDIIRAELIGIPAALIILLLVFRNVTAALLPLIVGVTSVIVTMGALYFPALVDGTISNFLPNVVTMLGLAVGIDYALLVVSRFREEIDRGADPAHAVGIVCATAGKAVIFSGTAVLIGFVAMGFIDLPIFRSFSIGGITVVLVSVLAANTLLLGLLGMLGRRIHALPVLPARKRGAGASSGLWNTIAGFVMARPVSVSIAVILVLLGAMLPLKNLSLTIPDAEVLPPAYESRYGQELLMQAYNSRELGPIMIAVELPAPYDDPSSIELLKTYMDEVRQLPDARRVESYLSIGRGSMDEVMRLLAQADIREQLEQYRVVRGNMAIVAVVPEHGELHPSTTELVEALRGIEMDGLSTYVTGNPAYKYDIIQTISRDSLAVLVFVFLATYIILCVAFRSILLPLKASLMNVLSLGAGLGVVAWVFQEGVGAEWLGVTYTGSLFALLPILIFCVVFGISMDYEVMLLSRIMESYERTGDNDRSTIEGLENTGGLITGAALILSVVVGAFLFTDNEVMKAIGLGLTAAVLLDATLIRILLVPAFMKLLGRANWWSPGWMFASRKRAKSSLGPSMPDQDSRDLDRKT</sequence>
<reference evidence="9 12" key="2">
    <citation type="submission" date="2019-11" db="EMBL/GenBank/DDBJ databases">
        <title>Draft genome sequences of five Paenibacillus species of dairy origin.</title>
        <authorList>
            <person name="Olajide A.M."/>
            <person name="Chen S."/>
            <person name="Lapointe G."/>
        </authorList>
    </citation>
    <scope>NUCLEOTIDE SEQUENCE [LARGE SCALE GENOMIC DNA]</scope>
    <source>
        <strain evidence="9 12">3CS1</strain>
    </source>
</reference>
<dbReference type="OrthoDB" id="7051771at2"/>
<feature type="transmembrane region" description="Helical" evidence="7">
    <location>
        <begin position="272"/>
        <end position="302"/>
    </location>
</feature>
<dbReference type="RefSeq" id="WP_095267247.1">
    <property type="nucleotide sequence ID" value="NZ_NPBY01000067.1"/>
</dbReference>
<evidence type="ECO:0000313" key="9">
    <source>
        <dbReference type="EMBL" id="MUG68678.1"/>
    </source>
</evidence>
<reference evidence="10 11" key="1">
    <citation type="submission" date="2017-07" db="EMBL/GenBank/DDBJ databases">
        <title>Isolation and whole genome analysis of endospore-forming bacteria from heroin.</title>
        <authorList>
            <person name="Kalinowski J."/>
            <person name="Ahrens B."/>
            <person name="Al-Dilaimi A."/>
            <person name="Winkler A."/>
            <person name="Wibberg D."/>
            <person name="Schleenbecker U."/>
            <person name="Ruckert C."/>
            <person name="Wolfel R."/>
            <person name="Grass G."/>
        </authorList>
    </citation>
    <scope>NUCLEOTIDE SEQUENCE [LARGE SCALE GENOMIC DNA]</scope>
    <source>
        <strain evidence="10 11">7537-G1</strain>
    </source>
</reference>
<dbReference type="PANTHER" id="PTHR33406">
    <property type="entry name" value="MEMBRANE PROTEIN MJ1562-RELATED"/>
    <property type="match status" value="1"/>
</dbReference>
<evidence type="ECO:0000256" key="3">
    <source>
        <dbReference type="ARBA" id="ARBA00022692"/>
    </source>
</evidence>
<feature type="region of interest" description="Disordered" evidence="6">
    <location>
        <begin position="738"/>
        <end position="758"/>
    </location>
</feature>
<evidence type="ECO:0000313" key="11">
    <source>
        <dbReference type="Proteomes" id="UP000215596"/>
    </source>
</evidence>
<gene>
    <name evidence="10" type="ORF">CHH67_20510</name>
    <name evidence="9" type="ORF">GNP94_22160</name>
</gene>
<accession>A0A268EJI1</accession>
<feature type="transmembrane region" description="Helical" evidence="7">
    <location>
        <begin position="240"/>
        <end position="260"/>
    </location>
</feature>
<dbReference type="EMBL" id="NPBY01000067">
    <property type="protein sequence ID" value="PAD73272.1"/>
    <property type="molecule type" value="Genomic_DNA"/>
</dbReference>
<dbReference type="EMBL" id="WOAA01000031">
    <property type="protein sequence ID" value="MUG68678.1"/>
    <property type="molecule type" value="Genomic_DNA"/>
</dbReference>
<dbReference type="SUPFAM" id="SSF82866">
    <property type="entry name" value="Multidrug efflux transporter AcrB transmembrane domain"/>
    <property type="match status" value="2"/>
</dbReference>
<feature type="transmembrane region" description="Helical" evidence="7">
    <location>
        <begin position="206"/>
        <end position="228"/>
    </location>
</feature>
<dbReference type="GO" id="GO:0005886">
    <property type="term" value="C:plasma membrane"/>
    <property type="evidence" value="ECO:0007669"/>
    <property type="project" value="UniProtKB-SubCell"/>
</dbReference>
<feature type="compositionally biased region" description="Basic and acidic residues" evidence="6">
    <location>
        <begin position="749"/>
        <end position="758"/>
    </location>
</feature>
<dbReference type="PANTHER" id="PTHR33406:SF13">
    <property type="entry name" value="MEMBRANE PROTEIN YDFJ"/>
    <property type="match status" value="1"/>
</dbReference>
<comment type="subcellular location">
    <subcellularLocation>
        <location evidence="1">Cell membrane</location>
        <topology evidence="1">Multi-pass membrane protein</topology>
    </subcellularLocation>
</comment>
<keyword evidence="4 7" id="KW-1133">Transmembrane helix</keyword>
<evidence type="ECO:0000256" key="6">
    <source>
        <dbReference type="SAM" id="MobiDB-lite"/>
    </source>
</evidence>
<feature type="transmembrane region" description="Helical" evidence="7">
    <location>
        <begin position="553"/>
        <end position="575"/>
    </location>
</feature>
<keyword evidence="3 7" id="KW-0812">Transmembrane</keyword>
<evidence type="ECO:0000256" key="7">
    <source>
        <dbReference type="SAM" id="Phobius"/>
    </source>
</evidence>
<keyword evidence="5 7" id="KW-0472">Membrane</keyword>
<dbReference type="Proteomes" id="UP000435177">
    <property type="component" value="Unassembled WGS sequence"/>
</dbReference>
<dbReference type="InterPro" id="IPR000731">
    <property type="entry name" value="SSD"/>
</dbReference>
<dbReference type="AlphaFoldDB" id="A0A268EJI1"/>
<feature type="domain" description="SSD" evidence="8">
    <location>
        <begin position="205"/>
        <end position="335"/>
    </location>
</feature>
<evidence type="ECO:0000313" key="12">
    <source>
        <dbReference type="Proteomes" id="UP000435177"/>
    </source>
</evidence>
<proteinExistence type="predicted"/>
<dbReference type="Proteomes" id="UP000215596">
    <property type="component" value="Unassembled WGS sequence"/>
</dbReference>
<feature type="transmembrane region" description="Helical" evidence="7">
    <location>
        <begin position="358"/>
        <end position="387"/>
    </location>
</feature>
<feature type="transmembrane region" description="Helical" evidence="7">
    <location>
        <begin position="612"/>
        <end position="632"/>
    </location>
</feature>
<evidence type="ECO:0000256" key="2">
    <source>
        <dbReference type="ARBA" id="ARBA00022475"/>
    </source>
</evidence>
<evidence type="ECO:0000313" key="10">
    <source>
        <dbReference type="EMBL" id="PAD73272.1"/>
    </source>
</evidence>
<dbReference type="InterPro" id="IPR050545">
    <property type="entry name" value="Mycobact_MmpL"/>
</dbReference>
<evidence type="ECO:0000256" key="4">
    <source>
        <dbReference type="ARBA" id="ARBA00022989"/>
    </source>
</evidence>
<keyword evidence="2" id="KW-1003">Cell membrane</keyword>
<evidence type="ECO:0000256" key="5">
    <source>
        <dbReference type="ARBA" id="ARBA00023136"/>
    </source>
</evidence>
<dbReference type="Pfam" id="PF03176">
    <property type="entry name" value="MMPL"/>
    <property type="match status" value="2"/>
</dbReference>
<feature type="transmembrane region" description="Helical" evidence="7">
    <location>
        <begin position="582"/>
        <end position="600"/>
    </location>
</feature>
<dbReference type="PROSITE" id="PS50156">
    <property type="entry name" value="SSD"/>
    <property type="match status" value="1"/>
</dbReference>
<feature type="transmembrane region" description="Helical" evidence="7">
    <location>
        <begin position="314"/>
        <end position="337"/>
    </location>
</feature>
<dbReference type="Gene3D" id="1.20.1640.10">
    <property type="entry name" value="Multidrug efflux transporter AcrB transmembrane domain"/>
    <property type="match status" value="2"/>
</dbReference>
<evidence type="ECO:0000259" key="8">
    <source>
        <dbReference type="PROSITE" id="PS50156"/>
    </source>
</evidence>
<organism evidence="10 11">
    <name type="scientific">Paenibacillus campinasensis</name>
    <dbReference type="NCBI Taxonomy" id="66347"/>
    <lineage>
        <taxon>Bacteria</taxon>
        <taxon>Bacillati</taxon>
        <taxon>Bacillota</taxon>
        <taxon>Bacilli</taxon>
        <taxon>Bacillales</taxon>
        <taxon>Paenibacillaceae</taxon>
        <taxon>Paenibacillus</taxon>
    </lineage>
</organism>
<protein>
    <submittedName>
        <fullName evidence="9">MMPL family transporter</fullName>
    </submittedName>
</protein>
<evidence type="ECO:0000256" key="1">
    <source>
        <dbReference type="ARBA" id="ARBA00004651"/>
    </source>
</evidence>
<dbReference type="InterPro" id="IPR004869">
    <property type="entry name" value="MMPL_dom"/>
</dbReference>